<proteinExistence type="predicted"/>
<organism evidence="1 2">
    <name type="scientific">Suillus subaureus</name>
    <dbReference type="NCBI Taxonomy" id="48587"/>
    <lineage>
        <taxon>Eukaryota</taxon>
        <taxon>Fungi</taxon>
        <taxon>Dikarya</taxon>
        <taxon>Basidiomycota</taxon>
        <taxon>Agaricomycotina</taxon>
        <taxon>Agaricomycetes</taxon>
        <taxon>Agaricomycetidae</taxon>
        <taxon>Boletales</taxon>
        <taxon>Suillineae</taxon>
        <taxon>Suillaceae</taxon>
        <taxon>Suillus</taxon>
    </lineage>
</organism>
<dbReference type="Proteomes" id="UP000807769">
    <property type="component" value="Unassembled WGS sequence"/>
</dbReference>
<dbReference type="EMBL" id="JABBWG010000010">
    <property type="protein sequence ID" value="KAG1818967.1"/>
    <property type="molecule type" value="Genomic_DNA"/>
</dbReference>
<gene>
    <name evidence="1" type="ORF">BJ212DRAFT_1298268</name>
</gene>
<reference evidence="1" key="1">
    <citation type="journal article" date="2020" name="New Phytol.">
        <title>Comparative genomics reveals dynamic genome evolution in host specialist ectomycorrhizal fungi.</title>
        <authorList>
            <person name="Lofgren L.A."/>
            <person name="Nguyen N.H."/>
            <person name="Vilgalys R."/>
            <person name="Ruytinx J."/>
            <person name="Liao H.L."/>
            <person name="Branco S."/>
            <person name="Kuo A."/>
            <person name="LaButti K."/>
            <person name="Lipzen A."/>
            <person name="Andreopoulos W."/>
            <person name="Pangilinan J."/>
            <person name="Riley R."/>
            <person name="Hundley H."/>
            <person name="Na H."/>
            <person name="Barry K."/>
            <person name="Grigoriev I.V."/>
            <person name="Stajich J.E."/>
            <person name="Kennedy P.G."/>
        </authorList>
    </citation>
    <scope>NUCLEOTIDE SEQUENCE</scope>
    <source>
        <strain evidence="1">MN1</strain>
    </source>
</reference>
<comment type="caution">
    <text evidence="1">The sequence shown here is derived from an EMBL/GenBank/DDBJ whole genome shotgun (WGS) entry which is preliminary data.</text>
</comment>
<dbReference type="Gene3D" id="1.25.40.20">
    <property type="entry name" value="Ankyrin repeat-containing domain"/>
    <property type="match status" value="1"/>
</dbReference>
<dbReference type="RefSeq" id="XP_041194644.1">
    <property type="nucleotide sequence ID" value="XM_041332674.1"/>
</dbReference>
<accession>A0A9P7EDM3</accession>
<dbReference type="PANTHER" id="PTHR10039">
    <property type="entry name" value="AMELOGENIN"/>
    <property type="match status" value="1"/>
</dbReference>
<dbReference type="InterPro" id="IPR036770">
    <property type="entry name" value="Ankyrin_rpt-contain_sf"/>
</dbReference>
<dbReference type="AlphaFoldDB" id="A0A9P7EDM3"/>
<sequence length="591" mass="65828">MLLKDSAKQMQEDICAHIAKQLMTHSHLSHLSETLRTAILEKLLKKAKCMFHWVQYQLDVILKCRRPDSVQKALDDLPEGLYEAYDRIIHSIEERGHNDGQISKSCLLWLASTLSPLTLDQLNEAIMIKAGQSSLNMDLGVMDPMDIVVVCSSLVTYDEATGIISPSHYSVKEYLISQHPNNILKLISDVHVHICELLTCICYVTPCCDAGSASAASGEASHPLLSYTVKALMHLCHVLEKEPHVIAALQQLHMALLHNTDKHPLLESLVQPLTDGVQLSVASLSLLFVPLQFRKPWMVETLIKEQPDLLGVDVACGLGPPLLFAIASNPIFLNVLLELGVNLNKSSSIRTNLYHQWDLPSGSFAPISWAAAIRSQVAVEFLLSQTEVKLPVDIPYMAIESRQQSSKIIHKLCQCSADINFTVDGSTPLHALLSSLRLRLRADQHQWLLVIKVLVGDLSVDDWTTRTALHIALDNHLSDIVIYLLEQNAWLTATVTLHPNIWSWTKSKQWFAKVQAVTLTAAQPHTRIMGKIVDATWQLQLIKFPSTVTTNHGDPNPICAVVVSVIDRKLYSLFRQIVSLEADLSHGKLLL</sequence>
<dbReference type="PANTHER" id="PTHR10039:SF16">
    <property type="entry name" value="GPI INOSITOL-DEACYLASE"/>
    <property type="match status" value="1"/>
</dbReference>
<dbReference type="SUPFAM" id="SSF48403">
    <property type="entry name" value="Ankyrin repeat"/>
    <property type="match status" value="1"/>
</dbReference>
<evidence type="ECO:0000313" key="2">
    <source>
        <dbReference type="Proteomes" id="UP000807769"/>
    </source>
</evidence>
<protein>
    <submittedName>
        <fullName evidence="1">Uncharacterized protein</fullName>
    </submittedName>
</protein>
<keyword evidence="2" id="KW-1185">Reference proteome</keyword>
<name>A0A9P7EDM3_9AGAM</name>
<evidence type="ECO:0000313" key="1">
    <source>
        <dbReference type="EMBL" id="KAG1818967.1"/>
    </source>
</evidence>
<dbReference type="GeneID" id="64626691"/>
<dbReference type="OrthoDB" id="3036502at2759"/>